<reference evidence="1" key="2">
    <citation type="submission" date="2025-08" db="UniProtKB">
        <authorList>
            <consortium name="Ensembl"/>
        </authorList>
    </citation>
    <scope>IDENTIFICATION</scope>
</reference>
<dbReference type="PANTHER" id="PTHR38706">
    <property type="entry name" value="SI:CH211-198C19.1-RELATED"/>
    <property type="match status" value="1"/>
</dbReference>
<reference evidence="1" key="3">
    <citation type="submission" date="2025-09" db="UniProtKB">
        <authorList>
            <consortium name="Ensembl"/>
        </authorList>
    </citation>
    <scope>IDENTIFICATION</scope>
</reference>
<evidence type="ECO:0000313" key="2">
    <source>
        <dbReference type="Proteomes" id="UP000028760"/>
    </source>
</evidence>
<dbReference type="OMA" id="WFANEVE"/>
<organism evidence="1 2">
    <name type="scientific">Poecilia formosa</name>
    <name type="common">Amazon molly</name>
    <name type="synonym">Limia formosa</name>
    <dbReference type="NCBI Taxonomy" id="48698"/>
    <lineage>
        <taxon>Eukaryota</taxon>
        <taxon>Metazoa</taxon>
        <taxon>Chordata</taxon>
        <taxon>Craniata</taxon>
        <taxon>Vertebrata</taxon>
        <taxon>Euteleostomi</taxon>
        <taxon>Actinopterygii</taxon>
        <taxon>Neopterygii</taxon>
        <taxon>Teleostei</taxon>
        <taxon>Neoteleostei</taxon>
        <taxon>Acanthomorphata</taxon>
        <taxon>Ovalentaria</taxon>
        <taxon>Atherinomorphae</taxon>
        <taxon>Cyprinodontiformes</taxon>
        <taxon>Poeciliidae</taxon>
        <taxon>Poeciliinae</taxon>
        <taxon>Poecilia</taxon>
    </lineage>
</organism>
<dbReference type="PANTHER" id="PTHR38706:SF2">
    <property type="match status" value="1"/>
</dbReference>
<dbReference type="AlphaFoldDB" id="A0A096LSE5"/>
<proteinExistence type="predicted"/>
<reference evidence="2" key="1">
    <citation type="submission" date="2013-10" db="EMBL/GenBank/DDBJ databases">
        <authorList>
            <person name="Schartl M."/>
            <person name="Warren W."/>
        </authorList>
    </citation>
    <scope>NUCLEOTIDE SEQUENCE [LARGE SCALE GENOMIC DNA]</scope>
    <source>
        <strain evidence="2">female</strain>
    </source>
</reference>
<sequence length="160" mass="18920">ELLRWFANTVSIDNHGNVRMTFEPESEYGSHHYGNFEGMLNRPPRGYKYYTVGNIHQDSLTQLPPHVRNARTGTIGWNRGRIIFSATEDNGGWDIQQIYITQHCGTSVYNGTSYDPNHTYQISTNLLRELLRLKSVVRQHMKSFKFLEYRHYLYQMENEW</sequence>
<protein>
    <submittedName>
        <fullName evidence="1">Uncharacterized protein</fullName>
    </submittedName>
</protein>
<name>A0A096LSE5_POEFO</name>
<accession>A0A096LSE5</accession>
<dbReference type="Proteomes" id="UP000028760">
    <property type="component" value="Unassembled WGS sequence"/>
</dbReference>
<dbReference type="EMBL" id="AYCK01006946">
    <property type="status" value="NOT_ANNOTATED_CDS"/>
    <property type="molecule type" value="Genomic_DNA"/>
</dbReference>
<dbReference type="Ensembl" id="ENSPFOT00000021926.1">
    <property type="protein sequence ID" value="ENSPFOP00000022086.1"/>
    <property type="gene ID" value="ENSPFOG00000024234.1"/>
</dbReference>
<dbReference type="GeneTree" id="ENSGT00730000111690"/>
<keyword evidence="2" id="KW-1185">Reference proteome</keyword>
<dbReference type="STRING" id="48698.ENSPFOP00000022086"/>
<evidence type="ECO:0000313" key="1">
    <source>
        <dbReference type="Ensembl" id="ENSPFOP00000022086.1"/>
    </source>
</evidence>